<proteinExistence type="predicted"/>
<gene>
    <name evidence="2" type="ORF">DU504_06575</name>
</gene>
<sequence length="141" mass="16798">MSEEEFEKIRDKDHIVLQHIEEGREDVQKITAETTLENHHVSYCFEKLEELGLITVEKPDTMVERIVDGQKRVFQHPKKAKLTEKGHRYLKNEEMNRTEAYGDLSHGELVKKFRELEETVDQLERSMEAFRRQIMKKLEEG</sequence>
<dbReference type="RefSeq" id="WP_114448547.1">
    <property type="nucleotide sequence ID" value="NZ_QPHM01000001.1"/>
</dbReference>
<keyword evidence="3" id="KW-1185">Reference proteome</keyword>
<keyword evidence="1" id="KW-0175">Coiled coil</keyword>
<evidence type="ECO:0000256" key="1">
    <source>
        <dbReference type="SAM" id="Coils"/>
    </source>
</evidence>
<evidence type="ECO:0008006" key="4">
    <source>
        <dbReference type="Google" id="ProtNLM"/>
    </source>
</evidence>
<dbReference type="Gene3D" id="1.10.10.10">
    <property type="entry name" value="Winged helix-like DNA-binding domain superfamily/Winged helix DNA-binding domain"/>
    <property type="match status" value="1"/>
</dbReference>
<reference evidence="2 3" key="1">
    <citation type="submission" date="2018-07" db="EMBL/GenBank/DDBJ databases">
        <title>Genome sequences of Haloplanus salinus JCM 18368T.</title>
        <authorList>
            <person name="Kim Y.B."/>
            <person name="Roh S.W."/>
        </authorList>
    </citation>
    <scope>NUCLEOTIDE SEQUENCE [LARGE SCALE GENOMIC DNA]</scope>
    <source>
        <strain evidence="2 3">JCM 18368</strain>
    </source>
</reference>
<dbReference type="GO" id="GO:0003700">
    <property type="term" value="F:DNA-binding transcription factor activity"/>
    <property type="evidence" value="ECO:0007669"/>
    <property type="project" value="InterPro"/>
</dbReference>
<organism evidence="2 3">
    <name type="scientific">Haloplanus salinus</name>
    <dbReference type="NCBI Taxonomy" id="1126245"/>
    <lineage>
        <taxon>Archaea</taxon>
        <taxon>Methanobacteriati</taxon>
        <taxon>Methanobacteriota</taxon>
        <taxon>Stenosarchaea group</taxon>
        <taxon>Halobacteria</taxon>
        <taxon>Halobacteriales</taxon>
        <taxon>Haloferacaceae</taxon>
        <taxon>Haloplanus</taxon>
    </lineage>
</organism>
<dbReference type="SUPFAM" id="SSF46785">
    <property type="entry name" value="Winged helix' DNA-binding domain"/>
    <property type="match status" value="1"/>
</dbReference>
<comment type="caution">
    <text evidence="2">The sequence shown here is derived from an EMBL/GenBank/DDBJ whole genome shotgun (WGS) entry which is preliminary data.</text>
</comment>
<dbReference type="InterPro" id="IPR036388">
    <property type="entry name" value="WH-like_DNA-bd_sf"/>
</dbReference>
<dbReference type="AlphaFoldDB" id="A0A368N8W3"/>
<feature type="coiled-coil region" evidence="1">
    <location>
        <begin position="106"/>
        <end position="140"/>
    </location>
</feature>
<dbReference type="Proteomes" id="UP000252189">
    <property type="component" value="Unassembled WGS sequence"/>
</dbReference>
<evidence type="ECO:0000313" key="3">
    <source>
        <dbReference type="Proteomes" id="UP000252189"/>
    </source>
</evidence>
<evidence type="ECO:0000313" key="2">
    <source>
        <dbReference type="EMBL" id="RCU46997.1"/>
    </source>
</evidence>
<name>A0A368N8W3_9EURY</name>
<dbReference type="OrthoDB" id="275432at2157"/>
<dbReference type="EMBL" id="QPHM01000001">
    <property type="protein sequence ID" value="RCU46997.1"/>
    <property type="molecule type" value="Genomic_DNA"/>
</dbReference>
<protein>
    <recommendedName>
        <fullName evidence="4">MarR family transcriptional regulator</fullName>
    </recommendedName>
</protein>
<dbReference type="InterPro" id="IPR036390">
    <property type="entry name" value="WH_DNA-bd_sf"/>
</dbReference>
<accession>A0A368N8W3</accession>